<dbReference type="Proteomes" id="UP000507470">
    <property type="component" value="Unassembled WGS sequence"/>
</dbReference>
<evidence type="ECO:0000313" key="3">
    <source>
        <dbReference type="Proteomes" id="UP000507470"/>
    </source>
</evidence>
<name>A0A6J8D3W1_MYTCO</name>
<dbReference type="InterPro" id="IPR027417">
    <property type="entry name" value="P-loop_NTPase"/>
</dbReference>
<dbReference type="AlphaFoldDB" id="A0A6J8D3W1"/>
<keyword evidence="3" id="KW-1185">Reference proteome</keyword>
<protein>
    <recommendedName>
        <fullName evidence="1">Novel STAND NTPase 3 domain-containing protein</fullName>
    </recommendedName>
</protein>
<gene>
    <name evidence="2" type="ORF">MCOR_37292</name>
</gene>
<accession>A0A6J8D3W1</accession>
<dbReference type="OrthoDB" id="6121908at2759"/>
<dbReference type="SUPFAM" id="SSF52540">
    <property type="entry name" value="P-loop containing nucleoside triphosphate hydrolases"/>
    <property type="match status" value="1"/>
</dbReference>
<dbReference type="InterPro" id="IPR049050">
    <property type="entry name" value="nSTAND3"/>
</dbReference>
<evidence type="ECO:0000313" key="2">
    <source>
        <dbReference type="EMBL" id="CAC5403393.1"/>
    </source>
</evidence>
<feature type="domain" description="Novel STAND NTPase 3" evidence="1">
    <location>
        <begin position="80"/>
        <end position="223"/>
    </location>
</feature>
<dbReference type="Pfam" id="PF20720">
    <property type="entry name" value="nSTAND3"/>
    <property type="match status" value="1"/>
</dbReference>
<reference evidence="2 3" key="1">
    <citation type="submission" date="2020-06" db="EMBL/GenBank/DDBJ databases">
        <authorList>
            <person name="Li R."/>
            <person name="Bekaert M."/>
        </authorList>
    </citation>
    <scope>NUCLEOTIDE SEQUENCE [LARGE SCALE GENOMIC DNA]</scope>
    <source>
        <strain evidence="3">wild</strain>
    </source>
</reference>
<sequence length="517" mass="59725">MVHFSAINFSYPNSWYISLPFASHASAITVPDTPVLINDFCVIHAKIEELARTQDEVIPKNILEQFERRLKQWKEDDKKYVCTAAEKQVRKCILTRSSVTIVGNSGTGKSFLSRHVALTMMELGYIIIPCDNPGDIRQWFKHGRKTVFVFDDVCGRYTLNQQIFNEWTQRLEHIQSLLEDSCCKIMSTCRLDVYKNEQLNSLSIFKTCTIDLSSEEFRLNTAEKFALAEVYFQDNADKVAELSEKYDFFPLLCSLYHKQKLQKHVNIEDFFTNPFVVFENELVELYRVGKAGKINYCSLVLCVMFNNTLTEENFSTKDKEMAAVIDDLLEECELKKGTPIKSLKKSLDTLDGTYVVKEDSTYKIIHDKLFDILAKNFGEKMIQFFIDHAKTDFISERFLWKTADMGTEIEFAIRIPDNKINRYIERLLKDWENGFVDKVLTNRNMKSSSFTETFINNINKLDHSKQEDLAGTQDINSKGIALGESSYVGSVDLVRWLISRKSSINHCTKDHCKGRTC</sequence>
<evidence type="ECO:0000259" key="1">
    <source>
        <dbReference type="Pfam" id="PF20720"/>
    </source>
</evidence>
<dbReference type="EMBL" id="CACVKT020006760">
    <property type="protein sequence ID" value="CAC5403393.1"/>
    <property type="molecule type" value="Genomic_DNA"/>
</dbReference>
<proteinExistence type="predicted"/>
<organism evidence="2 3">
    <name type="scientific">Mytilus coruscus</name>
    <name type="common">Sea mussel</name>
    <dbReference type="NCBI Taxonomy" id="42192"/>
    <lineage>
        <taxon>Eukaryota</taxon>
        <taxon>Metazoa</taxon>
        <taxon>Spiralia</taxon>
        <taxon>Lophotrochozoa</taxon>
        <taxon>Mollusca</taxon>
        <taxon>Bivalvia</taxon>
        <taxon>Autobranchia</taxon>
        <taxon>Pteriomorphia</taxon>
        <taxon>Mytilida</taxon>
        <taxon>Mytiloidea</taxon>
        <taxon>Mytilidae</taxon>
        <taxon>Mytilinae</taxon>
        <taxon>Mytilus</taxon>
    </lineage>
</organism>